<dbReference type="Pfam" id="PF13612">
    <property type="entry name" value="DDE_Tnp_1_3"/>
    <property type="match status" value="1"/>
</dbReference>
<protein>
    <submittedName>
        <fullName evidence="2">Transposase</fullName>
    </submittedName>
</protein>
<name>A0A367QCP2_9NOSO</name>
<feature type="non-terminal residue" evidence="2">
    <location>
        <position position="1"/>
    </location>
</feature>
<accession>A0A367QCP2</accession>
<keyword evidence="3" id="KW-1185">Reference proteome</keyword>
<evidence type="ECO:0000313" key="3">
    <source>
        <dbReference type="Proteomes" id="UP000252107"/>
    </source>
</evidence>
<dbReference type="EMBL" id="LXQD01000328">
    <property type="protein sequence ID" value="RCJ21825.1"/>
    <property type="molecule type" value="Genomic_DNA"/>
</dbReference>
<dbReference type="InterPro" id="IPR025668">
    <property type="entry name" value="Tnp_DDE_dom"/>
</dbReference>
<evidence type="ECO:0000259" key="1">
    <source>
        <dbReference type="Pfam" id="PF13612"/>
    </source>
</evidence>
<comment type="caution">
    <text evidence="2">The sequence shown here is derived from an EMBL/GenBank/DDBJ whole genome shotgun (WGS) entry which is preliminary data.</text>
</comment>
<feature type="domain" description="Transposase DDE" evidence="1">
    <location>
        <begin position="1"/>
        <end position="141"/>
    </location>
</feature>
<organism evidence="2 3">
    <name type="scientific">Nostoc minutum NIES-26</name>
    <dbReference type="NCBI Taxonomy" id="1844469"/>
    <lineage>
        <taxon>Bacteria</taxon>
        <taxon>Bacillati</taxon>
        <taxon>Cyanobacteriota</taxon>
        <taxon>Cyanophyceae</taxon>
        <taxon>Nostocales</taxon>
        <taxon>Nostocaceae</taxon>
        <taxon>Nostoc</taxon>
    </lineage>
</organism>
<dbReference type="Proteomes" id="UP000252107">
    <property type="component" value="Unassembled WGS sequence"/>
</dbReference>
<dbReference type="AlphaFoldDB" id="A0A367QCP2"/>
<evidence type="ECO:0000313" key="2">
    <source>
        <dbReference type="EMBL" id="RCJ21825.1"/>
    </source>
</evidence>
<gene>
    <name evidence="2" type="ORF">A6770_04090</name>
</gene>
<sequence>LQVCHNRRISRHKVFEGLAARGKTSVDWFFGFKLHLVVNELGQLLNVTLTPGNIDDRKPVPDLLHELFGKIFGDRAYVCEKLASQLLQDFGIQFFAKPRRNMKNKLMLLHDKLLSRKRSIIETINDQLKNISQIEHSRHRSPVNFCVNVLCGLIAYCHQPNKPSLQMEWLLSQTA</sequence>
<reference evidence="2" key="1">
    <citation type="submission" date="2016-04" db="EMBL/GenBank/DDBJ databases">
        <authorList>
            <person name="Tabuchi Yagui T.R."/>
        </authorList>
    </citation>
    <scope>NUCLEOTIDE SEQUENCE [LARGE SCALE GENOMIC DNA]</scope>
    <source>
        <strain evidence="2">NIES-26</strain>
    </source>
</reference>
<dbReference type="NCBIfam" id="NF033520">
    <property type="entry name" value="transpos_IS982"/>
    <property type="match status" value="1"/>
</dbReference>
<proteinExistence type="predicted"/>